<dbReference type="PROSITE" id="PS00855">
    <property type="entry name" value="SPASE_II"/>
    <property type="match status" value="1"/>
</dbReference>
<comment type="pathway">
    <text evidence="9">Protein modification; lipoprotein biosynthesis (signal peptide cleavage).</text>
</comment>
<evidence type="ECO:0000256" key="9">
    <source>
        <dbReference type="HAMAP-Rule" id="MF_00161"/>
    </source>
</evidence>
<keyword evidence="7 9" id="KW-1133">Transmembrane helix</keyword>
<evidence type="ECO:0000256" key="10">
    <source>
        <dbReference type="RuleBase" id="RU000594"/>
    </source>
</evidence>
<comment type="caution">
    <text evidence="13">The sequence shown here is derived from an EMBL/GenBank/DDBJ whole genome shotgun (WGS) entry which is preliminary data.</text>
</comment>
<dbReference type="HAMAP" id="MF_00161">
    <property type="entry name" value="LspA"/>
    <property type="match status" value="1"/>
</dbReference>
<dbReference type="Proteomes" id="UP000271227">
    <property type="component" value="Unassembled WGS sequence"/>
</dbReference>
<dbReference type="PANTHER" id="PTHR33695:SF1">
    <property type="entry name" value="LIPOPROTEIN SIGNAL PEPTIDASE"/>
    <property type="match status" value="1"/>
</dbReference>
<comment type="catalytic activity">
    <reaction evidence="9 10">
        <text>Release of signal peptides from bacterial membrane prolipoproteins. Hydrolyzes -Xaa-Yaa-Zaa-|-(S,diacylglyceryl)Cys-, in which Xaa is hydrophobic (preferably Leu), and Yaa (Ala or Ser) and Zaa (Gly or Ala) have small, neutral side chains.</text>
        <dbReference type="EC" id="3.4.23.36"/>
    </reaction>
</comment>
<evidence type="ECO:0000256" key="3">
    <source>
        <dbReference type="ARBA" id="ARBA00022670"/>
    </source>
</evidence>
<organism evidence="13 14">
    <name type="scientific">Eilatimonas milleporae</name>
    <dbReference type="NCBI Taxonomy" id="911205"/>
    <lineage>
        <taxon>Bacteria</taxon>
        <taxon>Pseudomonadati</taxon>
        <taxon>Pseudomonadota</taxon>
        <taxon>Alphaproteobacteria</taxon>
        <taxon>Kordiimonadales</taxon>
        <taxon>Kordiimonadaceae</taxon>
        <taxon>Eilatimonas</taxon>
    </lineage>
</organism>
<dbReference type="EMBL" id="REFR01000014">
    <property type="protein sequence ID" value="RMB02654.1"/>
    <property type="molecule type" value="Genomic_DNA"/>
</dbReference>
<evidence type="ECO:0000256" key="2">
    <source>
        <dbReference type="ARBA" id="ARBA00022475"/>
    </source>
</evidence>
<accession>A0A3M0BYG9</accession>
<keyword evidence="4 9" id="KW-0812">Transmembrane</keyword>
<comment type="function">
    <text evidence="9 10">This protein specifically catalyzes the removal of signal peptides from prolipoproteins.</text>
</comment>
<keyword evidence="14" id="KW-1185">Reference proteome</keyword>
<evidence type="ECO:0000256" key="12">
    <source>
        <dbReference type="SAM" id="MobiDB-lite"/>
    </source>
</evidence>
<sequence length="166" mass="18003">MLVLVLDQISKWWVLAILHLPEKGSVAVLPFLNFTMVWNRGISLGLPLENLIGRWGLVLLTVAIVAWLGHWLMRAASRLEAIALAGVMGGAVGNLIDRFIHGAVVDFIHLHALGRSFYVFNVADSAITVSVVLLVLDGLRSRGKTATDIPDGLQDSDTGPKKGPDY</sequence>
<dbReference type="PANTHER" id="PTHR33695">
    <property type="entry name" value="LIPOPROTEIN SIGNAL PEPTIDASE"/>
    <property type="match status" value="1"/>
</dbReference>
<evidence type="ECO:0000256" key="11">
    <source>
        <dbReference type="RuleBase" id="RU004181"/>
    </source>
</evidence>
<dbReference type="UniPathway" id="UPA00665"/>
<feature type="active site" evidence="9">
    <location>
        <position position="124"/>
    </location>
</feature>
<dbReference type="GO" id="GO:0006508">
    <property type="term" value="P:proteolysis"/>
    <property type="evidence" value="ECO:0007669"/>
    <property type="project" value="UniProtKB-KW"/>
</dbReference>
<comment type="caution">
    <text evidence="9">Lacks conserved residue(s) required for the propagation of feature annotation.</text>
</comment>
<evidence type="ECO:0000313" key="13">
    <source>
        <dbReference type="EMBL" id="RMB02654.1"/>
    </source>
</evidence>
<dbReference type="GO" id="GO:0005886">
    <property type="term" value="C:plasma membrane"/>
    <property type="evidence" value="ECO:0007669"/>
    <property type="project" value="UniProtKB-SubCell"/>
</dbReference>
<dbReference type="InterPro" id="IPR001872">
    <property type="entry name" value="Peptidase_A8"/>
</dbReference>
<gene>
    <name evidence="9" type="primary">lspA</name>
    <name evidence="13" type="ORF">BXY39_3004</name>
</gene>
<feature type="transmembrane region" description="Helical" evidence="9">
    <location>
        <begin position="79"/>
        <end position="96"/>
    </location>
</feature>
<evidence type="ECO:0000256" key="8">
    <source>
        <dbReference type="ARBA" id="ARBA00023136"/>
    </source>
</evidence>
<keyword evidence="8 9" id="KW-0472">Membrane</keyword>
<feature type="region of interest" description="Disordered" evidence="12">
    <location>
        <begin position="145"/>
        <end position="166"/>
    </location>
</feature>
<dbReference type="PRINTS" id="PR00781">
    <property type="entry name" value="LIPOSIGPTASE"/>
</dbReference>
<feature type="active site" evidence="9">
    <location>
        <position position="106"/>
    </location>
</feature>
<keyword evidence="2 9" id="KW-1003">Cell membrane</keyword>
<evidence type="ECO:0000256" key="6">
    <source>
        <dbReference type="ARBA" id="ARBA00022801"/>
    </source>
</evidence>
<evidence type="ECO:0000256" key="4">
    <source>
        <dbReference type="ARBA" id="ARBA00022692"/>
    </source>
</evidence>
<dbReference type="AlphaFoldDB" id="A0A3M0BYG9"/>
<proteinExistence type="inferred from homology"/>
<protein>
    <recommendedName>
        <fullName evidence="9">Lipoprotein signal peptidase</fullName>
        <ecNumber evidence="9">3.4.23.36</ecNumber>
    </recommendedName>
    <alternativeName>
        <fullName evidence="9">Prolipoprotein signal peptidase</fullName>
    </alternativeName>
    <alternativeName>
        <fullName evidence="9">Signal peptidase II</fullName>
        <shortName evidence="9">SPase II</shortName>
    </alternativeName>
</protein>
<keyword evidence="5 9" id="KW-0064">Aspartyl protease</keyword>
<evidence type="ECO:0000256" key="7">
    <source>
        <dbReference type="ARBA" id="ARBA00022989"/>
    </source>
</evidence>
<comment type="subcellular location">
    <subcellularLocation>
        <location evidence="9">Cell membrane</location>
        <topology evidence="9">Multi-pass membrane protein</topology>
    </subcellularLocation>
</comment>
<evidence type="ECO:0000256" key="1">
    <source>
        <dbReference type="ARBA" id="ARBA00006139"/>
    </source>
</evidence>
<dbReference type="Pfam" id="PF01252">
    <property type="entry name" value="Peptidase_A8"/>
    <property type="match status" value="1"/>
</dbReference>
<dbReference type="NCBIfam" id="TIGR00077">
    <property type="entry name" value="lspA"/>
    <property type="match status" value="1"/>
</dbReference>
<feature type="transmembrane region" description="Helical" evidence="9">
    <location>
        <begin position="116"/>
        <end position="136"/>
    </location>
</feature>
<evidence type="ECO:0000256" key="5">
    <source>
        <dbReference type="ARBA" id="ARBA00022750"/>
    </source>
</evidence>
<comment type="similarity">
    <text evidence="1 9 11">Belongs to the peptidase A8 family.</text>
</comment>
<keyword evidence="6 9" id="KW-0378">Hydrolase</keyword>
<feature type="transmembrane region" description="Helical" evidence="9">
    <location>
        <begin position="52"/>
        <end position="72"/>
    </location>
</feature>
<dbReference type="GO" id="GO:0004190">
    <property type="term" value="F:aspartic-type endopeptidase activity"/>
    <property type="evidence" value="ECO:0007669"/>
    <property type="project" value="UniProtKB-UniRule"/>
</dbReference>
<evidence type="ECO:0000313" key="14">
    <source>
        <dbReference type="Proteomes" id="UP000271227"/>
    </source>
</evidence>
<keyword evidence="3 9" id="KW-0645">Protease</keyword>
<reference evidence="13 14" key="1">
    <citation type="submission" date="2018-10" db="EMBL/GenBank/DDBJ databases">
        <title>Genomic Encyclopedia of Archaeal and Bacterial Type Strains, Phase II (KMG-II): from individual species to whole genera.</title>
        <authorList>
            <person name="Goeker M."/>
        </authorList>
    </citation>
    <scope>NUCLEOTIDE SEQUENCE [LARGE SCALE GENOMIC DNA]</scope>
    <source>
        <strain evidence="13 14">DSM 25217</strain>
    </source>
</reference>
<dbReference type="EC" id="3.4.23.36" evidence="9"/>
<name>A0A3M0BYG9_9PROT</name>
<dbReference type="InParanoid" id="A0A3M0BYG9"/>
<dbReference type="FunCoup" id="A0A3M0BYG9">
    <property type="interactions" value="335"/>
</dbReference>